<evidence type="ECO:0000256" key="1">
    <source>
        <dbReference type="SAM" id="Phobius"/>
    </source>
</evidence>
<dbReference type="EMBL" id="VNHU01000006">
    <property type="protein sequence ID" value="TYP72757.1"/>
    <property type="molecule type" value="Genomic_DNA"/>
</dbReference>
<accession>A0A5S5C0F1</accession>
<dbReference type="Proteomes" id="UP000324376">
    <property type="component" value="Unassembled WGS sequence"/>
</dbReference>
<protein>
    <submittedName>
        <fullName evidence="2">Uncharacterized protein</fullName>
    </submittedName>
</protein>
<comment type="caution">
    <text evidence="2">The sequence shown here is derived from an EMBL/GenBank/DDBJ whole genome shotgun (WGS) entry which is preliminary data.</text>
</comment>
<feature type="transmembrane region" description="Helical" evidence="1">
    <location>
        <begin position="194"/>
        <end position="215"/>
    </location>
</feature>
<proteinExistence type="predicted"/>
<dbReference type="RefSeq" id="WP_148782796.1">
    <property type="nucleotide sequence ID" value="NZ_VNHU01000006.1"/>
</dbReference>
<keyword evidence="1" id="KW-1133">Transmembrane helix</keyword>
<evidence type="ECO:0000313" key="3">
    <source>
        <dbReference type="Proteomes" id="UP000324376"/>
    </source>
</evidence>
<reference evidence="2 3" key="1">
    <citation type="submission" date="2019-07" db="EMBL/GenBank/DDBJ databases">
        <title>Genomic Encyclopedia of Archaeal and Bacterial Type Strains, Phase II (KMG-II): from individual species to whole genera.</title>
        <authorList>
            <person name="Goeker M."/>
        </authorList>
    </citation>
    <scope>NUCLEOTIDE SEQUENCE [LARGE SCALE GENOMIC DNA]</scope>
    <source>
        <strain evidence="2 3">DSM 17527</strain>
    </source>
</reference>
<feature type="transmembrane region" description="Helical" evidence="1">
    <location>
        <begin position="153"/>
        <end position="174"/>
    </location>
</feature>
<keyword evidence="3" id="KW-1185">Reference proteome</keyword>
<evidence type="ECO:0000313" key="2">
    <source>
        <dbReference type="EMBL" id="TYP72757.1"/>
    </source>
</evidence>
<gene>
    <name evidence="2" type="ORF">BD809_1065</name>
</gene>
<feature type="transmembrane region" description="Helical" evidence="1">
    <location>
        <begin position="222"/>
        <end position="248"/>
    </location>
</feature>
<dbReference type="AlphaFoldDB" id="A0A5S5C0F1"/>
<name>A0A5S5C0F1_9FLAO</name>
<keyword evidence="1" id="KW-0472">Membrane</keyword>
<feature type="transmembrane region" description="Helical" evidence="1">
    <location>
        <begin position="95"/>
        <end position="114"/>
    </location>
</feature>
<dbReference type="OrthoDB" id="839794at2"/>
<sequence>MNILRTNQLLHLSVFLIFIGRAYQHLFWDAPYRTFFWDEALLKPIVEGLFNRSWQEYVTDLETDTLITTIIRINGYLYLSAAMATLAFLKYKHKLFTTIIFSGGCSLVLLSILLTKEKFYHTAQFFEHTIQFGLPFLLLYYRSKSVDKKMFLFLLNLSIAITFFSHGLYAFGFYPVPGTFVDMVIQILGTDETMSIHLLYIAGILDFAIAILIFVPKTALYILLYAVIWGFLTAMARIVASIDFIFFWQSLHQNLYETIYRLPHGIVPLIAYIIQQKLTKTDDSTIQHAEERIHL</sequence>
<keyword evidence="1" id="KW-0812">Transmembrane</keyword>
<organism evidence="2 3">
    <name type="scientific">Aquimarina intermedia</name>
    <dbReference type="NCBI Taxonomy" id="350814"/>
    <lineage>
        <taxon>Bacteria</taxon>
        <taxon>Pseudomonadati</taxon>
        <taxon>Bacteroidota</taxon>
        <taxon>Flavobacteriia</taxon>
        <taxon>Flavobacteriales</taxon>
        <taxon>Flavobacteriaceae</taxon>
        <taxon>Aquimarina</taxon>
    </lineage>
</organism>